<accession>A0A2H0V577</accession>
<evidence type="ECO:0000259" key="2">
    <source>
        <dbReference type="Pfam" id="PF13439"/>
    </source>
</evidence>
<reference evidence="4" key="1">
    <citation type="submission" date="2017-09" db="EMBL/GenBank/DDBJ databases">
        <title>Depth-based differentiation of microbial function through sediment-hosted aquifers and enrichment of novel symbionts in the deep terrestrial subsurface.</title>
        <authorList>
            <person name="Probst A.J."/>
            <person name="Ladd B."/>
            <person name="Jarett J.K."/>
            <person name="Geller-Mcgrath D.E."/>
            <person name="Sieber C.M.K."/>
            <person name="Emerson J.B."/>
            <person name="Anantharaman K."/>
            <person name="Thomas B.C."/>
            <person name="Malmstrom R."/>
            <person name="Stieglmeier M."/>
            <person name="Klingl A."/>
            <person name="Woyke T."/>
            <person name="Ryan C.M."/>
            <person name="Banfield J.F."/>
        </authorList>
    </citation>
    <scope>NUCLEOTIDE SEQUENCE [LARGE SCALE GENOMIC DNA]</scope>
</reference>
<comment type="caution">
    <text evidence="3">The sequence shown here is derived from an EMBL/GenBank/DDBJ whole genome shotgun (WGS) entry which is preliminary data.</text>
</comment>
<evidence type="ECO:0000313" key="3">
    <source>
        <dbReference type="EMBL" id="PIR94228.1"/>
    </source>
</evidence>
<dbReference type="Pfam" id="PF13439">
    <property type="entry name" value="Glyco_transf_4"/>
    <property type="match status" value="1"/>
</dbReference>
<dbReference type="InterPro" id="IPR028098">
    <property type="entry name" value="Glyco_trans_4-like_N"/>
</dbReference>
<dbReference type="InterPro" id="IPR001296">
    <property type="entry name" value="Glyco_trans_1"/>
</dbReference>
<gene>
    <name evidence="3" type="ORF">COT97_02440</name>
</gene>
<feature type="domain" description="Glycosyl transferase family 1" evidence="1">
    <location>
        <begin position="189"/>
        <end position="334"/>
    </location>
</feature>
<sequence length="366" mass="41651">MKIAVAGVITKPIEQNPFGGTEALTYLLVKGLVSQGHEVTLYCAEGSKTDATHHVYICDPKEAIKSSSNVDFVYPYTLIEVKKIIEDVNKNKYDILHVNFLKTFLLSFFSSEIKIPILHTIHRDFFEHQEFYNLYNTIGFNKNEDFCFVSKNAFSKSLLKNNVHYINNGIDIDIYPKSTHTQFSSYVWLSRIDPLKGPDIAAKAADKLGLSMILSGDIDRKKYQSYFDNEVEPLLSDKVLYEPAKGLERKKELFQQSKAFVFPIQWEEPFGLVVVEALSSGTPVIAFDRGAMKEIIIDGETGYLVNPEDGLNGIVEAMKKLESLSAAEYMTMRNNCRASVEKNFTYQRMAKEYISLYLQLINKFNS</sequence>
<protein>
    <recommendedName>
        <fullName evidence="5">Glycosyltransferase family 4 protein</fullName>
    </recommendedName>
</protein>
<evidence type="ECO:0000259" key="1">
    <source>
        <dbReference type="Pfam" id="PF00534"/>
    </source>
</evidence>
<organism evidence="3 4">
    <name type="scientific">Candidatus Falkowbacteria bacterium CG10_big_fil_rev_8_21_14_0_10_39_11</name>
    <dbReference type="NCBI Taxonomy" id="1974565"/>
    <lineage>
        <taxon>Bacteria</taxon>
        <taxon>Candidatus Falkowiibacteriota</taxon>
    </lineage>
</organism>
<evidence type="ECO:0000313" key="4">
    <source>
        <dbReference type="Proteomes" id="UP000229901"/>
    </source>
</evidence>
<dbReference type="AlphaFoldDB" id="A0A2H0V577"/>
<dbReference type="GO" id="GO:0016757">
    <property type="term" value="F:glycosyltransferase activity"/>
    <property type="evidence" value="ECO:0007669"/>
    <property type="project" value="InterPro"/>
</dbReference>
<dbReference type="Gene3D" id="3.40.50.2000">
    <property type="entry name" value="Glycogen Phosphorylase B"/>
    <property type="match status" value="2"/>
</dbReference>
<dbReference type="PANTHER" id="PTHR12526">
    <property type="entry name" value="GLYCOSYLTRANSFERASE"/>
    <property type="match status" value="1"/>
</dbReference>
<name>A0A2H0V577_9BACT</name>
<proteinExistence type="predicted"/>
<dbReference type="Proteomes" id="UP000229901">
    <property type="component" value="Unassembled WGS sequence"/>
</dbReference>
<dbReference type="Pfam" id="PF00534">
    <property type="entry name" value="Glycos_transf_1"/>
    <property type="match status" value="1"/>
</dbReference>
<dbReference type="SUPFAM" id="SSF53756">
    <property type="entry name" value="UDP-Glycosyltransferase/glycogen phosphorylase"/>
    <property type="match status" value="1"/>
</dbReference>
<evidence type="ECO:0008006" key="5">
    <source>
        <dbReference type="Google" id="ProtNLM"/>
    </source>
</evidence>
<dbReference type="PANTHER" id="PTHR12526:SF595">
    <property type="entry name" value="BLL5217 PROTEIN"/>
    <property type="match status" value="1"/>
</dbReference>
<feature type="domain" description="Glycosyltransferase subfamily 4-like N-terminal" evidence="2">
    <location>
        <begin position="18"/>
        <end position="173"/>
    </location>
</feature>
<dbReference type="EMBL" id="PFAP01000012">
    <property type="protein sequence ID" value="PIR94228.1"/>
    <property type="molecule type" value="Genomic_DNA"/>
</dbReference>